<evidence type="ECO:0000313" key="5">
    <source>
        <dbReference type="EMBL" id="KAK7201425.1"/>
    </source>
</evidence>
<feature type="domain" description="TNase-like" evidence="4">
    <location>
        <begin position="35"/>
        <end position="172"/>
    </location>
</feature>
<dbReference type="InterPro" id="IPR016071">
    <property type="entry name" value="Staphylococal_nuclease_OB-fold"/>
</dbReference>
<dbReference type="GO" id="GO:0005737">
    <property type="term" value="C:cytoplasm"/>
    <property type="evidence" value="ECO:0007669"/>
    <property type="project" value="TreeGrafter"/>
</dbReference>
<dbReference type="AlphaFoldDB" id="A0AAW0F861"/>
<keyword evidence="1" id="KW-0540">Nuclease</keyword>
<dbReference type="Gene3D" id="2.40.50.90">
    <property type="match status" value="1"/>
</dbReference>
<protein>
    <submittedName>
        <fullName evidence="5">Staphylococcal nuclease-like protein</fullName>
    </submittedName>
</protein>
<keyword evidence="3" id="KW-0378">Hydrolase</keyword>
<evidence type="ECO:0000256" key="2">
    <source>
        <dbReference type="ARBA" id="ARBA00022759"/>
    </source>
</evidence>
<keyword evidence="2" id="KW-0255">Endonuclease</keyword>
<sequence length="227" mass="25160">MGNSCCGDQRSMPTKSSASAANRARLAYFDALPPGVQEATVESVYDGDTLTIRERGRARVRLLGIDTPELKEREPYAKEAAAYTRQLCAPNTRVWLQTPRGGDGTDRYGRTLAFVFVADVSRGSGYICVNIAILEEGLGSFYAPAGSTTTYRDELLQAQQRALRERRNVWSSVNVRAQVVCTRNGIAFHRPDCKLIARSNPRNLRRLSAEKALEEGHSSCRECKPLM</sequence>
<evidence type="ECO:0000256" key="1">
    <source>
        <dbReference type="ARBA" id="ARBA00022722"/>
    </source>
</evidence>
<dbReference type="EMBL" id="JAECZO010000015">
    <property type="protein sequence ID" value="KAK7201425.1"/>
    <property type="molecule type" value="Genomic_DNA"/>
</dbReference>
<dbReference type="Proteomes" id="UP001430356">
    <property type="component" value="Unassembled WGS sequence"/>
</dbReference>
<evidence type="ECO:0000256" key="3">
    <source>
        <dbReference type="ARBA" id="ARBA00022801"/>
    </source>
</evidence>
<evidence type="ECO:0000259" key="4">
    <source>
        <dbReference type="PROSITE" id="PS50830"/>
    </source>
</evidence>
<reference evidence="5 6" key="1">
    <citation type="journal article" date="2021" name="MBio">
        <title>A New Model Trypanosomatid, Novymonas esmeraldas: Genomic Perception of Its 'Candidatus Pandoraea novymonadis' Endosymbiont.</title>
        <authorList>
            <person name="Zakharova A."/>
            <person name="Saura A."/>
            <person name="Butenko A."/>
            <person name="Podesvova L."/>
            <person name="Warmusova S."/>
            <person name="Kostygov A.Y."/>
            <person name="Nenarokova A."/>
            <person name="Lukes J."/>
            <person name="Opperdoes F.R."/>
            <person name="Yurchenko V."/>
        </authorList>
    </citation>
    <scope>NUCLEOTIDE SEQUENCE [LARGE SCALE GENOMIC DNA]</scope>
    <source>
        <strain evidence="5 6">E262AT.01</strain>
    </source>
</reference>
<gene>
    <name evidence="5" type="ORF">NESM_000205200</name>
</gene>
<dbReference type="PROSITE" id="PS50830">
    <property type="entry name" value="TNASE_3"/>
    <property type="match status" value="1"/>
</dbReference>
<comment type="caution">
    <text evidence="5">The sequence shown here is derived from an EMBL/GenBank/DDBJ whole genome shotgun (WGS) entry which is preliminary data.</text>
</comment>
<dbReference type="PANTHER" id="PTHR12302">
    <property type="entry name" value="EBNA2 BINDING PROTEIN P100"/>
    <property type="match status" value="1"/>
</dbReference>
<dbReference type="SMART" id="SM00318">
    <property type="entry name" value="SNc"/>
    <property type="match status" value="1"/>
</dbReference>
<dbReference type="PROSITE" id="PS01284">
    <property type="entry name" value="TNASE_2"/>
    <property type="match status" value="1"/>
</dbReference>
<accession>A0AAW0F861</accession>
<dbReference type="Pfam" id="PF00565">
    <property type="entry name" value="SNase"/>
    <property type="match status" value="1"/>
</dbReference>
<dbReference type="GO" id="GO:0003676">
    <property type="term" value="F:nucleic acid binding"/>
    <property type="evidence" value="ECO:0007669"/>
    <property type="project" value="InterPro"/>
</dbReference>
<dbReference type="PANTHER" id="PTHR12302:SF3">
    <property type="entry name" value="SERINE_THREONINE-PROTEIN KINASE 31"/>
    <property type="match status" value="1"/>
</dbReference>
<keyword evidence="6" id="KW-1185">Reference proteome</keyword>
<dbReference type="GO" id="GO:0016787">
    <property type="term" value="F:hydrolase activity"/>
    <property type="evidence" value="ECO:0007669"/>
    <property type="project" value="UniProtKB-KW"/>
</dbReference>
<dbReference type="GO" id="GO:0004519">
    <property type="term" value="F:endonuclease activity"/>
    <property type="evidence" value="ECO:0007669"/>
    <property type="project" value="UniProtKB-KW"/>
</dbReference>
<evidence type="ECO:0000313" key="6">
    <source>
        <dbReference type="Proteomes" id="UP001430356"/>
    </source>
</evidence>
<proteinExistence type="predicted"/>
<dbReference type="SUPFAM" id="SSF50199">
    <property type="entry name" value="Staphylococcal nuclease"/>
    <property type="match status" value="1"/>
</dbReference>
<name>A0AAW0F861_9TRYP</name>
<dbReference type="InterPro" id="IPR035437">
    <property type="entry name" value="SNase_OB-fold_sf"/>
</dbReference>
<organism evidence="5 6">
    <name type="scientific">Novymonas esmeraldas</name>
    <dbReference type="NCBI Taxonomy" id="1808958"/>
    <lineage>
        <taxon>Eukaryota</taxon>
        <taxon>Discoba</taxon>
        <taxon>Euglenozoa</taxon>
        <taxon>Kinetoplastea</taxon>
        <taxon>Metakinetoplastina</taxon>
        <taxon>Trypanosomatida</taxon>
        <taxon>Trypanosomatidae</taxon>
        <taxon>Novymonas</taxon>
    </lineage>
</organism>
<dbReference type="InterPro" id="IPR002071">
    <property type="entry name" value="Thermonucl_AS"/>
</dbReference>